<dbReference type="Pfam" id="PF00356">
    <property type="entry name" value="LacI"/>
    <property type="match status" value="1"/>
</dbReference>
<dbReference type="GO" id="GO:0003677">
    <property type="term" value="F:DNA binding"/>
    <property type="evidence" value="ECO:0007669"/>
    <property type="project" value="UniProtKB-KW"/>
</dbReference>
<keyword evidence="1" id="KW-0678">Repressor</keyword>
<dbReference type="Proteomes" id="UP001501207">
    <property type="component" value="Unassembled WGS sequence"/>
</dbReference>
<keyword evidence="2" id="KW-0805">Transcription regulation</keyword>
<dbReference type="SUPFAM" id="SSF47413">
    <property type="entry name" value="lambda repressor-like DNA-binding domains"/>
    <property type="match status" value="1"/>
</dbReference>
<keyword evidence="4" id="KW-0804">Transcription</keyword>
<evidence type="ECO:0000313" key="8">
    <source>
        <dbReference type="Proteomes" id="UP001501207"/>
    </source>
</evidence>
<name>A0ABP8G2A3_9BACT</name>
<dbReference type="InterPro" id="IPR028082">
    <property type="entry name" value="Peripla_BP_I"/>
</dbReference>
<dbReference type="EMBL" id="BAABFN010000007">
    <property type="protein sequence ID" value="GAA4315868.1"/>
    <property type="molecule type" value="Genomic_DNA"/>
</dbReference>
<dbReference type="RefSeq" id="WP_344980287.1">
    <property type="nucleotide sequence ID" value="NZ_BAABFN010000007.1"/>
</dbReference>
<evidence type="ECO:0000313" key="7">
    <source>
        <dbReference type="EMBL" id="GAA4315868.1"/>
    </source>
</evidence>
<dbReference type="Gene3D" id="1.10.260.40">
    <property type="entry name" value="lambda repressor-like DNA-binding domains"/>
    <property type="match status" value="1"/>
</dbReference>
<dbReference type="PANTHER" id="PTHR30146:SF95">
    <property type="entry name" value="RIBOSE OPERON REPRESSOR"/>
    <property type="match status" value="1"/>
</dbReference>
<organism evidence="7 8">
    <name type="scientific">Compostibacter hankyongensis</name>
    <dbReference type="NCBI Taxonomy" id="1007089"/>
    <lineage>
        <taxon>Bacteria</taxon>
        <taxon>Pseudomonadati</taxon>
        <taxon>Bacteroidota</taxon>
        <taxon>Chitinophagia</taxon>
        <taxon>Chitinophagales</taxon>
        <taxon>Chitinophagaceae</taxon>
        <taxon>Compostibacter</taxon>
    </lineage>
</organism>
<keyword evidence="3 7" id="KW-0238">DNA-binding</keyword>
<protein>
    <submittedName>
        <fullName evidence="7">LacI family DNA-binding transcriptional regulator</fullName>
    </submittedName>
</protein>
<dbReference type="SUPFAM" id="SSF53822">
    <property type="entry name" value="Periplasmic binding protein-like I"/>
    <property type="match status" value="1"/>
</dbReference>
<accession>A0ABP8G2A3</accession>
<dbReference type="CDD" id="cd06278">
    <property type="entry name" value="PBP1_LacI-like"/>
    <property type="match status" value="1"/>
</dbReference>
<sequence>MDKKTKKRNYTSKEVAEMAGVSQSTVSRVFAGGANVSEKKRKKILEVADRLNYMPNAHARSLITRKSMMIGIVMRNMRNPFYSEVLEIFHNRLSALGYHLIFINSNNEEIQESEITQLLEYSVDGVIITDALLSSPASDRLKRYGIAVVLFNRYTEHLASSAVFCDNYLAAKQIAAYLVDIGHRSFAFISGPSDTSTTIDRLRGFREVLDKRRIGKFVIEPGSYTYESGFRSAQELLTKNTGIDCIFCGNDIIALGVMDALRVIGFKIPKDISVIGFDNIRMGAWASYSLTTWEQPVEDMVDATVKVLLREIKDKTLPPQVITMKGRLIVRNSVRPAIQDVKPRTRGRQTGKK</sequence>
<gene>
    <name evidence="7" type="ORF">GCM10023143_27470</name>
</gene>
<dbReference type="InterPro" id="IPR001387">
    <property type="entry name" value="Cro/C1-type_HTH"/>
</dbReference>
<reference evidence="8" key="1">
    <citation type="journal article" date="2019" name="Int. J. Syst. Evol. Microbiol.">
        <title>The Global Catalogue of Microorganisms (GCM) 10K type strain sequencing project: providing services to taxonomists for standard genome sequencing and annotation.</title>
        <authorList>
            <consortium name="The Broad Institute Genomics Platform"/>
            <consortium name="The Broad Institute Genome Sequencing Center for Infectious Disease"/>
            <person name="Wu L."/>
            <person name="Ma J."/>
        </authorList>
    </citation>
    <scope>NUCLEOTIDE SEQUENCE [LARGE SCALE GENOMIC DNA]</scope>
    <source>
        <strain evidence="8">JCM 17664</strain>
    </source>
</reference>
<dbReference type="PROSITE" id="PS50943">
    <property type="entry name" value="HTH_CROC1"/>
    <property type="match status" value="1"/>
</dbReference>
<evidence type="ECO:0000259" key="5">
    <source>
        <dbReference type="PROSITE" id="PS50932"/>
    </source>
</evidence>
<evidence type="ECO:0000256" key="4">
    <source>
        <dbReference type="ARBA" id="ARBA00023163"/>
    </source>
</evidence>
<dbReference type="PROSITE" id="PS50932">
    <property type="entry name" value="HTH_LACI_2"/>
    <property type="match status" value="1"/>
</dbReference>
<dbReference type="Gene3D" id="3.40.50.2300">
    <property type="match status" value="2"/>
</dbReference>
<dbReference type="PANTHER" id="PTHR30146">
    <property type="entry name" value="LACI-RELATED TRANSCRIPTIONAL REPRESSOR"/>
    <property type="match status" value="1"/>
</dbReference>
<dbReference type="InterPro" id="IPR001761">
    <property type="entry name" value="Peripla_BP/Lac1_sug-bd_dom"/>
</dbReference>
<feature type="domain" description="HTH cro/C1-type" evidence="6">
    <location>
        <begin position="6"/>
        <end position="54"/>
    </location>
</feature>
<dbReference type="InterPro" id="IPR000843">
    <property type="entry name" value="HTH_LacI"/>
</dbReference>
<evidence type="ECO:0000256" key="2">
    <source>
        <dbReference type="ARBA" id="ARBA00023015"/>
    </source>
</evidence>
<dbReference type="SMART" id="SM00354">
    <property type="entry name" value="HTH_LACI"/>
    <property type="match status" value="1"/>
</dbReference>
<comment type="caution">
    <text evidence="7">The sequence shown here is derived from an EMBL/GenBank/DDBJ whole genome shotgun (WGS) entry which is preliminary data.</text>
</comment>
<dbReference type="CDD" id="cd01392">
    <property type="entry name" value="HTH_LacI"/>
    <property type="match status" value="1"/>
</dbReference>
<keyword evidence="8" id="KW-1185">Reference proteome</keyword>
<feature type="domain" description="HTH lacI-type" evidence="5">
    <location>
        <begin position="10"/>
        <end position="64"/>
    </location>
</feature>
<dbReference type="InterPro" id="IPR010982">
    <property type="entry name" value="Lambda_DNA-bd_dom_sf"/>
</dbReference>
<evidence type="ECO:0000259" key="6">
    <source>
        <dbReference type="PROSITE" id="PS50943"/>
    </source>
</evidence>
<evidence type="ECO:0000256" key="1">
    <source>
        <dbReference type="ARBA" id="ARBA00022491"/>
    </source>
</evidence>
<evidence type="ECO:0000256" key="3">
    <source>
        <dbReference type="ARBA" id="ARBA00023125"/>
    </source>
</evidence>
<proteinExistence type="predicted"/>
<dbReference type="Pfam" id="PF00532">
    <property type="entry name" value="Peripla_BP_1"/>
    <property type="match status" value="1"/>
</dbReference>